<dbReference type="RefSeq" id="WP_065319714.1">
    <property type="nucleotide sequence ID" value="NZ_CP017477.1"/>
</dbReference>
<gene>
    <name evidence="1" type="ORF">LPB3_11295</name>
</gene>
<protein>
    <submittedName>
        <fullName evidence="1">Uncharacterized protein</fullName>
    </submittedName>
</protein>
<evidence type="ECO:0000313" key="1">
    <source>
        <dbReference type="EMBL" id="OBY62728.1"/>
    </source>
</evidence>
<sequence length="107" mass="12457">MGYLAYFQLNIDYIIDTYCINKDEPEMACNGKCHLSKMITPSETPTEDTQGVLHITEAFFPVFHQYKNNDIEKTLAFKIAKENNWMLTSLHPRNITSRLEQPPDFII</sequence>
<dbReference type="KEGG" id="pob:LPB03_11285"/>
<name>A0A1B8TT92_9FLAO</name>
<proteinExistence type="predicted"/>
<organism evidence="1 2">
    <name type="scientific">Polaribacter vadi</name>
    <dbReference type="NCBI Taxonomy" id="1774273"/>
    <lineage>
        <taxon>Bacteria</taxon>
        <taxon>Pseudomonadati</taxon>
        <taxon>Bacteroidota</taxon>
        <taxon>Flavobacteriia</taxon>
        <taxon>Flavobacteriales</taxon>
        <taxon>Flavobacteriaceae</taxon>
    </lineage>
</organism>
<dbReference type="EMBL" id="LSFM01000023">
    <property type="protein sequence ID" value="OBY62728.1"/>
    <property type="molecule type" value="Genomic_DNA"/>
</dbReference>
<dbReference type="AlphaFoldDB" id="A0A1B8TT92"/>
<accession>A0A1B8TT92</accession>
<dbReference type="Proteomes" id="UP000092584">
    <property type="component" value="Unassembled WGS sequence"/>
</dbReference>
<evidence type="ECO:0000313" key="2">
    <source>
        <dbReference type="Proteomes" id="UP000092584"/>
    </source>
</evidence>
<reference evidence="2" key="1">
    <citation type="submission" date="2016-02" db="EMBL/GenBank/DDBJ databases">
        <authorList>
            <person name="Shin S.-K."/>
            <person name="Yi H."/>
            <person name="Kim E."/>
        </authorList>
    </citation>
    <scope>NUCLEOTIDE SEQUENCE [LARGE SCALE GENOMIC DNA]</scope>
    <source>
        <strain evidence="2">LPB0003</strain>
    </source>
</reference>
<comment type="caution">
    <text evidence="1">The sequence shown here is derived from an EMBL/GenBank/DDBJ whole genome shotgun (WGS) entry which is preliminary data.</text>
</comment>
<keyword evidence="2" id="KW-1185">Reference proteome</keyword>
<dbReference type="STRING" id="1774273.LPB03_11285"/>
<dbReference type="OrthoDB" id="980645at2"/>